<sequence length="66" mass="7701">MTHLLRDLLTDPDLLQTPLQVRPTVEWEDQEWCAQCEQYVPELLLDLCWSCLEGENSELTTLTPNL</sequence>
<reference evidence="2" key="1">
    <citation type="journal article" date="2019" name="Int. J. Syst. Evol. Microbiol.">
        <title>The Global Catalogue of Microorganisms (GCM) 10K type strain sequencing project: providing services to taxonomists for standard genome sequencing and annotation.</title>
        <authorList>
            <consortium name="The Broad Institute Genomics Platform"/>
            <consortium name="The Broad Institute Genome Sequencing Center for Infectious Disease"/>
            <person name="Wu L."/>
            <person name="Ma J."/>
        </authorList>
    </citation>
    <scope>NUCLEOTIDE SEQUENCE [LARGE SCALE GENOMIC DNA]</scope>
    <source>
        <strain evidence="2">CCUG 55995</strain>
    </source>
</reference>
<organism evidence="1 2">
    <name type="scientific">Deinococcus hohokamensis</name>
    <dbReference type="NCBI Taxonomy" id="309883"/>
    <lineage>
        <taxon>Bacteria</taxon>
        <taxon>Thermotogati</taxon>
        <taxon>Deinococcota</taxon>
        <taxon>Deinococci</taxon>
        <taxon>Deinococcales</taxon>
        <taxon>Deinococcaceae</taxon>
        <taxon>Deinococcus</taxon>
    </lineage>
</organism>
<dbReference type="Proteomes" id="UP001595952">
    <property type="component" value="Unassembled WGS sequence"/>
</dbReference>
<accession>A0ABV9IET2</accession>
<evidence type="ECO:0000313" key="2">
    <source>
        <dbReference type="Proteomes" id="UP001595952"/>
    </source>
</evidence>
<comment type="caution">
    <text evidence="1">The sequence shown here is derived from an EMBL/GenBank/DDBJ whole genome shotgun (WGS) entry which is preliminary data.</text>
</comment>
<proteinExistence type="predicted"/>
<evidence type="ECO:0000313" key="1">
    <source>
        <dbReference type="EMBL" id="MFC4640195.1"/>
    </source>
</evidence>
<keyword evidence="2" id="KW-1185">Reference proteome</keyword>
<dbReference type="RefSeq" id="WP_380063180.1">
    <property type="nucleotide sequence ID" value="NZ_JBHSEI010000015.1"/>
</dbReference>
<name>A0ABV9IET2_9DEIO</name>
<dbReference type="EMBL" id="JBHSEI010000015">
    <property type="protein sequence ID" value="MFC4640195.1"/>
    <property type="molecule type" value="Genomic_DNA"/>
</dbReference>
<gene>
    <name evidence="1" type="ORF">ACFO0D_17845</name>
</gene>
<protein>
    <submittedName>
        <fullName evidence="1">Uncharacterized protein</fullName>
    </submittedName>
</protein>